<keyword evidence="3" id="KW-1185">Reference proteome</keyword>
<dbReference type="Pfam" id="PF23019">
    <property type="entry name" value="DUF7033"/>
    <property type="match status" value="1"/>
</dbReference>
<dbReference type="RefSeq" id="WP_182514341.1">
    <property type="nucleotide sequence ID" value="NZ_JACJIQ010000022.1"/>
</dbReference>
<dbReference type="AlphaFoldDB" id="A0A839GNE2"/>
<dbReference type="InterPro" id="IPR011330">
    <property type="entry name" value="Glyco_hydro/deAcase_b/a-brl"/>
</dbReference>
<comment type="caution">
    <text evidence="2">The sequence shown here is derived from an EMBL/GenBank/DDBJ whole genome shotgun (WGS) entry which is preliminary data.</text>
</comment>
<feature type="domain" description="DUF7033" evidence="1">
    <location>
        <begin position="87"/>
        <end position="174"/>
    </location>
</feature>
<name>A0A839GNE2_9BACT</name>
<dbReference type="InterPro" id="IPR054297">
    <property type="entry name" value="DUF7033"/>
</dbReference>
<accession>A0A839GNE2</accession>
<dbReference type="Gene3D" id="3.20.20.370">
    <property type="entry name" value="Glycoside hydrolase/deacetylase"/>
    <property type="match status" value="1"/>
</dbReference>
<evidence type="ECO:0000313" key="3">
    <source>
        <dbReference type="Proteomes" id="UP000563094"/>
    </source>
</evidence>
<reference evidence="2 3" key="1">
    <citation type="submission" date="2020-08" db="EMBL/GenBank/DDBJ databases">
        <title>Genomic Encyclopedia of Type Strains, Phase IV (KMG-IV): sequencing the most valuable type-strain genomes for metagenomic binning, comparative biology and taxonomic classification.</title>
        <authorList>
            <person name="Goeker M."/>
        </authorList>
    </citation>
    <scope>NUCLEOTIDE SEQUENCE [LARGE SCALE GENOMIC DNA]</scope>
    <source>
        <strain evidence="2 3">DSM 29854</strain>
    </source>
</reference>
<gene>
    <name evidence="2" type="ORF">FHS90_004189</name>
</gene>
<dbReference type="EMBL" id="JACJIQ010000022">
    <property type="protein sequence ID" value="MBA9079453.1"/>
    <property type="molecule type" value="Genomic_DNA"/>
</dbReference>
<dbReference type="Proteomes" id="UP000563094">
    <property type="component" value="Unassembled WGS sequence"/>
</dbReference>
<protein>
    <submittedName>
        <fullName evidence="2">Peptidoglycan/xylan/chitin deacetylase (PgdA/CDA1 family)</fullName>
    </submittedName>
</protein>
<evidence type="ECO:0000259" key="1">
    <source>
        <dbReference type="Pfam" id="PF23019"/>
    </source>
</evidence>
<organism evidence="2 3">
    <name type="scientific">Rufibacter quisquiliarum</name>
    <dbReference type="NCBI Taxonomy" id="1549639"/>
    <lineage>
        <taxon>Bacteria</taxon>
        <taxon>Pseudomonadati</taxon>
        <taxon>Bacteroidota</taxon>
        <taxon>Cytophagia</taxon>
        <taxon>Cytophagales</taxon>
        <taxon>Hymenobacteraceae</taxon>
        <taxon>Rufibacter</taxon>
    </lineage>
</organism>
<evidence type="ECO:0000313" key="2">
    <source>
        <dbReference type="EMBL" id="MBA9079453.1"/>
    </source>
</evidence>
<dbReference type="GO" id="GO:0005975">
    <property type="term" value="P:carbohydrate metabolic process"/>
    <property type="evidence" value="ECO:0007669"/>
    <property type="project" value="InterPro"/>
</dbReference>
<proteinExistence type="predicted"/>
<sequence>MQRLLDYVLFHFKRVYHLPEPLEISYGLDGRSRVQVLPAEGSFFERELPRPDQVGKKDWKGTSLPLFFQSTITQEWFTPQTDGQVQVHYDLVASAFFLLSGWQEYYSPERDQFGRFPYRASVQAEEGFVSIPVVNYYFEILKEAVEIAYGQKIQPRLWQGKPFATCLTHDVDYLQSAWKVAGISALRKGNILRLVRLAYQKLAQNDAWFNLLQVEQELEKLQARATFFFLPESAKSEGHPNADYDIASAAVQAEISRLVSAGHEIALHGSHGTGTFAAQLLGEREKIPAPVQGNRFHYLRFDPGASPAVLLSSGITYDSSLGFPEHYGFRHSYCHPFRLFSFKERAMQETWELPLNLMDITLHHPRYLQLAPRHVMPAVTPLLNEIIRFHGVFTLLWHNENFTPYALPQGVQIFRDLTRYCSRAGTAFLTASEAVAHASIS</sequence>
<dbReference type="SUPFAM" id="SSF88713">
    <property type="entry name" value="Glycoside hydrolase/deacetylase"/>
    <property type="match status" value="1"/>
</dbReference>